<name>A0A4P6F7C0_9MICO</name>
<reference evidence="2 3" key="1">
    <citation type="submission" date="2019-01" db="EMBL/GenBank/DDBJ databases">
        <title>Genome sequencing of strain FW10M-9.</title>
        <authorList>
            <person name="Heo J."/>
            <person name="Kim S.-J."/>
            <person name="Kim J.-S."/>
            <person name="Hong S.-B."/>
            <person name="Kwon S.-W."/>
        </authorList>
    </citation>
    <scope>NUCLEOTIDE SEQUENCE [LARGE SCALE GENOMIC DNA]</scope>
    <source>
        <strain evidence="2 3">FW10M-9</strain>
    </source>
</reference>
<dbReference type="EMBL" id="CP035493">
    <property type="protein sequence ID" value="QAY70733.1"/>
    <property type="molecule type" value="Genomic_DNA"/>
</dbReference>
<proteinExistence type="predicted"/>
<evidence type="ECO:0000313" key="3">
    <source>
        <dbReference type="Proteomes" id="UP000292118"/>
    </source>
</evidence>
<dbReference type="Pfam" id="PF03995">
    <property type="entry name" value="Inhibitor_I36"/>
    <property type="match status" value="1"/>
</dbReference>
<gene>
    <name evidence="2" type="ORF">ET471_12465</name>
</gene>
<keyword evidence="3" id="KW-1185">Reference proteome</keyword>
<dbReference type="AlphaFoldDB" id="A0A4P6F7C0"/>
<accession>A0A4P6F7C0</accession>
<protein>
    <recommendedName>
        <fullName evidence="4">Peptidase inhibitor family I36 protein</fullName>
    </recommendedName>
</protein>
<dbReference type="Proteomes" id="UP000292118">
    <property type="component" value="Chromosome"/>
</dbReference>
<evidence type="ECO:0000313" key="2">
    <source>
        <dbReference type="EMBL" id="QAY70733.1"/>
    </source>
</evidence>
<organism evidence="2 3">
    <name type="scientific">Xylanimonas protaetiae</name>
    <dbReference type="NCBI Taxonomy" id="2509457"/>
    <lineage>
        <taxon>Bacteria</taxon>
        <taxon>Bacillati</taxon>
        <taxon>Actinomycetota</taxon>
        <taxon>Actinomycetes</taxon>
        <taxon>Micrococcales</taxon>
        <taxon>Promicromonosporaceae</taxon>
        <taxon>Xylanimonas</taxon>
    </lineage>
</organism>
<dbReference type="KEGG" id="xya:ET471_12465"/>
<sequence>MSNRSVSVSTASGGPRVGDSTMLRSMRRPPIRLPRLAAALLVLCTLSFGLASPAAASAPEVMPLSSASCAAGRFCLWSGSMYAGTFYGTTGNQNVTGLSSAKSVWNRSGRAVRVFSGAAGTGTSQCFAAGVQSASVSVPAGSVRFLTTTSC</sequence>
<evidence type="ECO:0008006" key="4">
    <source>
        <dbReference type="Google" id="ProtNLM"/>
    </source>
</evidence>
<feature type="region of interest" description="Disordered" evidence="1">
    <location>
        <begin position="1"/>
        <end position="25"/>
    </location>
</feature>
<feature type="compositionally biased region" description="Polar residues" evidence="1">
    <location>
        <begin position="1"/>
        <end position="12"/>
    </location>
</feature>
<evidence type="ECO:0000256" key="1">
    <source>
        <dbReference type="SAM" id="MobiDB-lite"/>
    </source>
</evidence>
<dbReference type="OrthoDB" id="4829189at2"/>